<feature type="region of interest" description="Disordered" evidence="1">
    <location>
        <begin position="1"/>
        <end position="44"/>
    </location>
</feature>
<name>A0A0K2TZ65_LEPSM</name>
<dbReference type="PROSITE" id="PS51257">
    <property type="entry name" value="PROKAR_LIPOPROTEIN"/>
    <property type="match status" value="1"/>
</dbReference>
<evidence type="ECO:0000313" key="2">
    <source>
        <dbReference type="EMBL" id="CDW30972.1"/>
    </source>
</evidence>
<organism evidence="2">
    <name type="scientific">Lepeophtheirus salmonis</name>
    <name type="common">Salmon louse</name>
    <name type="synonym">Caligus salmonis</name>
    <dbReference type="NCBI Taxonomy" id="72036"/>
    <lineage>
        <taxon>Eukaryota</taxon>
        <taxon>Metazoa</taxon>
        <taxon>Ecdysozoa</taxon>
        <taxon>Arthropoda</taxon>
        <taxon>Crustacea</taxon>
        <taxon>Multicrustacea</taxon>
        <taxon>Hexanauplia</taxon>
        <taxon>Copepoda</taxon>
        <taxon>Siphonostomatoida</taxon>
        <taxon>Caligidae</taxon>
        <taxon>Lepeophtheirus</taxon>
    </lineage>
</organism>
<accession>A0A0K2TZ65</accession>
<proteinExistence type="predicted"/>
<evidence type="ECO:0000256" key="1">
    <source>
        <dbReference type="SAM" id="MobiDB-lite"/>
    </source>
</evidence>
<dbReference type="AlphaFoldDB" id="A0A0K2TZ65"/>
<dbReference type="EMBL" id="HACA01013611">
    <property type="protein sequence ID" value="CDW30972.1"/>
    <property type="molecule type" value="Transcribed_RNA"/>
</dbReference>
<reference evidence="2" key="1">
    <citation type="submission" date="2014-05" db="EMBL/GenBank/DDBJ databases">
        <authorList>
            <person name="Chronopoulou M."/>
        </authorList>
    </citation>
    <scope>NUCLEOTIDE SEQUENCE</scope>
    <source>
        <tissue evidence="2">Whole organism</tissue>
    </source>
</reference>
<sequence>MMDKVEEMTYAASPGSFSSPPSSSSTACSASNRRRPKLVISASGTPNHASINVQYRRSRQEDIFGTFLKVAKNCLAFPPVIKGITDDKSLEGIVSRKSSSSNKRVRKRHPATIQTPGRRIPTEEESAVEPLTNFMLDEDMDYPFSSSHHEEELMILGEWEFDEEFVDPVATPATVPYEEEEWFDPGHRIRTFSDAATKIEDIYQYPRKKLSNSLNGDIPVLT</sequence>
<feature type="compositionally biased region" description="Low complexity" evidence="1">
    <location>
        <begin position="11"/>
        <end position="31"/>
    </location>
</feature>
<protein>
    <submittedName>
        <fullName evidence="2">Uncharacterized protein</fullName>
    </submittedName>
</protein>
<feature type="non-terminal residue" evidence="2">
    <location>
        <position position="222"/>
    </location>
</feature>